<evidence type="ECO:0000256" key="6">
    <source>
        <dbReference type="SAM" id="MobiDB-lite"/>
    </source>
</evidence>
<dbReference type="OMA" id="YERRWYH"/>
<dbReference type="RefSeq" id="XP_022666884.1">
    <property type="nucleotide sequence ID" value="XM_022811149.1"/>
</dbReference>
<dbReference type="GO" id="GO:0010468">
    <property type="term" value="P:regulation of gene expression"/>
    <property type="evidence" value="ECO:0007669"/>
    <property type="project" value="UniProtKB-ARBA"/>
</dbReference>
<keyword evidence="5" id="KW-0539">Nucleus</keyword>
<sequence length="378" mass="41929">MRDVKAVVGTQSSKLMLRVMQQLPKSSSVKMSPTLMSEDSCQSLFGDTEDASETEVVKQEEEFVEKEEQLDRVFVEKIASLRRQLQQVADGTHPEYQRRLRRIETAHADRVMFNEVWRKLESERAQADYDGETKAASQELEEKTIELKEALVAELDEKRRHFELERNLIELTGGDASDVRAPVSTRKLRRRPNEPGGGGQPMPGGGGASAEKRQCRKLSPSQLSLLIDEAEILEDLKAIQRTGIVANQSSGGGNKSHERQQQASTRKGGSAANAVNADIEVDPVELGSSPTTSSSVNSSSLVFDARIEHNKLFYDKKWYHRGQSVSVESRDLGGKFNGVIDTLGGNDIIVKKVVDGSKVRITLAMLQRGKVVLRRKSV</sequence>
<dbReference type="GO" id="GO:0005654">
    <property type="term" value="C:nucleoplasm"/>
    <property type="evidence" value="ECO:0007669"/>
    <property type="project" value="UniProtKB-ARBA"/>
</dbReference>
<organism evidence="7 8">
    <name type="scientific">Varroa destructor</name>
    <name type="common">Honeybee mite</name>
    <dbReference type="NCBI Taxonomy" id="109461"/>
    <lineage>
        <taxon>Eukaryota</taxon>
        <taxon>Metazoa</taxon>
        <taxon>Ecdysozoa</taxon>
        <taxon>Arthropoda</taxon>
        <taxon>Chelicerata</taxon>
        <taxon>Arachnida</taxon>
        <taxon>Acari</taxon>
        <taxon>Parasitiformes</taxon>
        <taxon>Mesostigmata</taxon>
        <taxon>Gamasina</taxon>
        <taxon>Dermanyssoidea</taxon>
        <taxon>Varroidae</taxon>
        <taxon>Varroa</taxon>
    </lineage>
</organism>
<evidence type="ECO:0000256" key="1">
    <source>
        <dbReference type="ARBA" id="ARBA00004123"/>
    </source>
</evidence>
<keyword evidence="8" id="KW-1185">Reference proteome</keyword>
<protein>
    <recommendedName>
        <fullName evidence="9">Sin3 histone deacetylase corepressor complex component SDS3</fullName>
    </recommendedName>
</protein>
<dbReference type="SMART" id="SM01401">
    <property type="entry name" value="Sds3"/>
    <property type="match status" value="1"/>
</dbReference>
<evidence type="ECO:0000313" key="8">
    <source>
        <dbReference type="Proteomes" id="UP000594260"/>
    </source>
</evidence>
<keyword evidence="4" id="KW-0804">Transcription</keyword>
<feature type="region of interest" description="Disordered" evidence="6">
    <location>
        <begin position="246"/>
        <end position="274"/>
    </location>
</feature>
<dbReference type="EnsemblMetazoa" id="XM_022811151">
    <property type="protein sequence ID" value="XP_022666886"/>
    <property type="gene ID" value="LOC111252763"/>
</dbReference>
<proteinExistence type="predicted"/>
<feature type="compositionally biased region" description="Gly residues" evidence="6">
    <location>
        <begin position="195"/>
        <end position="208"/>
    </location>
</feature>
<dbReference type="InterPro" id="IPR013907">
    <property type="entry name" value="Sds3"/>
</dbReference>
<dbReference type="EnsemblMetazoa" id="XM_022811149">
    <property type="protein sequence ID" value="XP_022666884"/>
    <property type="gene ID" value="LOC111252763"/>
</dbReference>
<evidence type="ECO:0000256" key="2">
    <source>
        <dbReference type="ARBA" id="ARBA00022491"/>
    </source>
</evidence>
<evidence type="ECO:0008006" key="9">
    <source>
        <dbReference type="Google" id="ProtNLM"/>
    </source>
</evidence>
<dbReference type="AlphaFoldDB" id="A0A7M7KWP7"/>
<keyword evidence="2" id="KW-0678">Repressor</keyword>
<dbReference type="Pfam" id="PF08598">
    <property type="entry name" value="Sds3"/>
    <property type="match status" value="1"/>
</dbReference>
<reference evidence="7" key="1">
    <citation type="submission" date="2021-01" db="UniProtKB">
        <authorList>
            <consortium name="EnsemblMetazoa"/>
        </authorList>
    </citation>
    <scope>IDENTIFICATION</scope>
</reference>
<keyword evidence="3" id="KW-0805">Transcription regulation</keyword>
<evidence type="ECO:0000256" key="4">
    <source>
        <dbReference type="ARBA" id="ARBA00023163"/>
    </source>
</evidence>
<dbReference type="RefSeq" id="XP_022666885.1">
    <property type="nucleotide sequence ID" value="XM_022811150.1"/>
</dbReference>
<feature type="region of interest" description="Disordered" evidence="6">
    <location>
        <begin position="179"/>
        <end position="215"/>
    </location>
</feature>
<dbReference type="PANTHER" id="PTHR21964">
    <property type="entry name" value="BREAST CANCER METASTASIS-SUPPRESSOR 1"/>
    <property type="match status" value="1"/>
</dbReference>
<evidence type="ECO:0000313" key="7">
    <source>
        <dbReference type="EnsemblMetazoa" id="XP_022666886"/>
    </source>
</evidence>
<dbReference type="FunCoup" id="A0A7M7KWP7">
    <property type="interactions" value="1620"/>
</dbReference>
<evidence type="ECO:0000256" key="5">
    <source>
        <dbReference type="ARBA" id="ARBA00023242"/>
    </source>
</evidence>
<comment type="subcellular location">
    <subcellularLocation>
        <location evidence="1">Nucleus</location>
    </subcellularLocation>
</comment>
<dbReference type="EnsemblMetazoa" id="XM_022811150">
    <property type="protein sequence ID" value="XP_022666885"/>
    <property type="gene ID" value="LOC111252763"/>
</dbReference>
<dbReference type="KEGG" id="vde:111252763"/>
<accession>A0A7M7KWP7</accession>
<dbReference type="Proteomes" id="UP000594260">
    <property type="component" value="Unplaced"/>
</dbReference>
<dbReference type="RefSeq" id="XP_022666886.1">
    <property type="nucleotide sequence ID" value="XM_022811151.1"/>
</dbReference>
<dbReference type="InParanoid" id="A0A7M7KWP7"/>
<evidence type="ECO:0000256" key="3">
    <source>
        <dbReference type="ARBA" id="ARBA00023015"/>
    </source>
</evidence>
<dbReference type="GeneID" id="111252763"/>
<dbReference type="OrthoDB" id="70376at2759"/>
<name>A0A7M7KWP7_VARDE</name>